<keyword evidence="5 7" id="KW-1133">Transmembrane helix</keyword>
<keyword evidence="4 7" id="KW-0812">Transmembrane</keyword>
<dbReference type="SUPFAM" id="SSF103473">
    <property type="entry name" value="MFS general substrate transporter"/>
    <property type="match status" value="1"/>
</dbReference>
<keyword evidence="9" id="KW-1185">Reference proteome</keyword>
<feature type="transmembrane region" description="Helical" evidence="7">
    <location>
        <begin position="130"/>
        <end position="149"/>
    </location>
</feature>
<evidence type="ECO:0000256" key="2">
    <source>
        <dbReference type="ARBA" id="ARBA00022448"/>
    </source>
</evidence>
<feature type="transmembrane region" description="Helical" evidence="7">
    <location>
        <begin position="267"/>
        <end position="289"/>
    </location>
</feature>
<keyword evidence="3" id="KW-1003">Cell membrane</keyword>
<dbReference type="InterPro" id="IPR011701">
    <property type="entry name" value="MFS"/>
</dbReference>
<feature type="transmembrane region" description="Helical" evidence="7">
    <location>
        <begin position="202"/>
        <end position="228"/>
    </location>
</feature>
<accession>A0ABZ1TMB9</accession>
<dbReference type="Pfam" id="PF07690">
    <property type="entry name" value="MFS_1"/>
    <property type="match status" value="1"/>
</dbReference>
<feature type="transmembrane region" description="Helical" evidence="7">
    <location>
        <begin position="363"/>
        <end position="382"/>
    </location>
</feature>
<gene>
    <name evidence="8" type="ORF">OG517_34345</name>
</gene>
<dbReference type="RefSeq" id="WP_266359293.1">
    <property type="nucleotide sequence ID" value="NZ_CP108090.1"/>
</dbReference>
<proteinExistence type="predicted"/>
<keyword evidence="2" id="KW-0813">Transport</keyword>
<reference evidence="8" key="1">
    <citation type="submission" date="2022-10" db="EMBL/GenBank/DDBJ databases">
        <title>The complete genomes of actinobacterial strains from the NBC collection.</title>
        <authorList>
            <person name="Joergensen T.S."/>
            <person name="Alvarez Arevalo M."/>
            <person name="Sterndorff E.B."/>
            <person name="Faurdal D."/>
            <person name="Vuksanovic O."/>
            <person name="Mourched A.-S."/>
            <person name="Charusanti P."/>
            <person name="Shaw S."/>
            <person name="Blin K."/>
            <person name="Weber T."/>
        </authorList>
    </citation>
    <scope>NUCLEOTIDE SEQUENCE</scope>
    <source>
        <strain evidence="8">NBC_00248</strain>
    </source>
</reference>
<evidence type="ECO:0000256" key="5">
    <source>
        <dbReference type="ARBA" id="ARBA00022989"/>
    </source>
</evidence>
<dbReference type="Proteomes" id="UP001432039">
    <property type="component" value="Chromosome"/>
</dbReference>
<evidence type="ECO:0000313" key="9">
    <source>
        <dbReference type="Proteomes" id="UP001432039"/>
    </source>
</evidence>
<feature type="transmembrane region" description="Helical" evidence="7">
    <location>
        <begin position="155"/>
        <end position="181"/>
    </location>
</feature>
<dbReference type="EMBL" id="CP108090">
    <property type="protein sequence ID" value="WUQ16092.1"/>
    <property type="molecule type" value="Genomic_DNA"/>
</dbReference>
<keyword evidence="6 7" id="KW-0472">Membrane</keyword>
<sequence>MLRALLLNFGITSIACYALLPVLPVLLADWASGPVSVGLVLFAFSALRFCGFLVVDRVDLTRVRPVLVLSLASAAALVGGAALMQRQQTVMVVLLLGVAVCMSINSVIVRACIGEFVATPEARVAASSRLMVVTNLCSAAGPTLGAVLFSSSTQAWLLVTAGVFSISSLVTAVAVPGGLRLALDRSAARRGWMRIALGNRALLRTAVASFLCFVLYAQLFSAMPLYVFGADHPAAGGSLFLINAVLIVVLQVPVGKVAGRYMADRRGGFRMFGVVALFMAAAFALTGFAELRMPLLIAAIVLFTLGETVLGAVNDQAFVGVKGDLDTLSAVKARMLVTALGQAVGAFLGGSAALTMADRWDFASYWYTIAALGIFTVVLSAAKSLRTARRHVG</sequence>
<feature type="transmembrane region" description="Helical" evidence="7">
    <location>
        <begin position="66"/>
        <end position="84"/>
    </location>
</feature>
<comment type="subcellular location">
    <subcellularLocation>
        <location evidence="1">Cell membrane</location>
        <topology evidence="1">Multi-pass membrane protein</topology>
    </subcellularLocation>
</comment>
<dbReference type="Gene3D" id="1.20.1250.20">
    <property type="entry name" value="MFS general substrate transporter like domains"/>
    <property type="match status" value="1"/>
</dbReference>
<name>A0ABZ1TMB9_STRVG</name>
<evidence type="ECO:0000256" key="1">
    <source>
        <dbReference type="ARBA" id="ARBA00004651"/>
    </source>
</evidence>
<feature type="transmembrane region" description="Helical" evidence="7">
    <location>
        <begin position="234"/>
        <end position="255"/>
    </location>
</feature>
<evidence type="ECO:0000256" key="7">
    <source>
        <dbReference type="SAM" id="Phobius"/>
    </source>
</evidence>
<dbReference type="InterPro" id="IPR050171">
    <property type="entry name" value="MFS_Transporters"/>
</dbReference>
<dbReference type="PANTHER" id="PTHR23517:SF2">
    <property type="entry name" value="MULTIDRUG RESISTANCE PROTEIN MDTH"/>
    <property type="match status" value="1"/>
</dbReference>
<feature type="transmembrane region" description="Helical" evidence="7">
    <location>
        <begin position="335"/>
        <end position="357"/>
    </location>
</feature>
<feature type="transmembrane region" description="Helical" evidence="7">
    <location>
        <begin position="33"/>
        <end position="54"/>
    </location>
</feature>
<dbReference type="PANTHER" id="PTHR23517">
    <property type="entry name" value="RESISTANCE PROTEIN MDTM, PUTATIVE-RELATED-RELATED"/>
    <property type="match status" value="1"/>
</dbReference>
<dbReference type="InterPro" id="IPR036259">
    <property type="entry name" value="MFS_trans_sf"/>
</dbReference>
<protein>
    <submittedName>
        <fullName evidence="8">MFS transporter</fullName>
    </submittedName>
</protein>
<evidence type="ECO:0000256" key="3">
    <source>
        <dbReference type="ARBA" id="ARBA00022475"/>
    </source>
</evidence>
<evidence type="ECO:0000313" key="8">
    <source>
        <dbReference type="EMBL" id="WUQ16092.1"/>
    </source>
</evidence>
<feature type="transmembrane region" description="Helical" evidence="7">
    <location>
        <begin position="295"/>
        <end position="314"/>
    </location>
</feature>
<dbReference type="PROSITE" id="PS51257">
    <property type="entry name" value="PROKAR_LIPOPROTEIN"/>
    <property type="match status" value="1"/>
</dbReference>
<feature type="transmembrane region" description="Helical" evidence="7">
    <location>
        <begin position="90"/>
        <end position="109"/>
    </location>
</feature>
<evidence type="ECO:0000256" key="4">
    <source>
        <dbReference type="ARBA" id="ARBA00022692"/>
    </source>
</evidence>
<organism evidence="8 9">
    <name type="scientific">Streptomyces virginiae</name>
    <name type="common">Streptomyces cinnamonensis</name>
    <dbReference type="NCBI Taxonomy" id="1961"/>
    <lineage>
        <taxon>Bacteria</taxon>
        <taxon>Bacillati</taxon>
        <taxon>Actinomycetota</taxon>
        <taxon>Actinomycetes</taxon>
        <taxon>Kitasatosporales</taxon>
        <taxon>Streptomycetaceae</taxon>
        <taxon>Streptomyces</taxon>
    </lineage>
</organism>
<feature type="transmembrane region" description="Helical" evidence="7">
    <location>
        <begin position="5"/>
        <end position="27"/>
    </location>
</feature>
<evidence type="ECO:0000256" key="6">
    <source>
        <dbReference type="ARBA" id="ARBA00023136"/>
    </source>
</evidence>